<feature type="coiled-coil region" evidence="14">
    <location>
        <begin position="795"/>
        <end position="1049"/>
    </location>
</feature>
<feature type="transmembrane region" description="Helical" evidence="15">
    <location>
        <begin position="1292"/>
        <end position="1311"/>
    </location>
</feature>
<keyword evidence="6" id="KW-0206">Cytoskeleton</keyword>
<evidence type="ECO:0000256" key="7">
    <source>
        <dbReference type="ARBA" id="ARBA00023273"/>
    </source>
</evidence>
<protein>
    <recommendedName>
        <fullName evidence="11">Cilia- and flagella-associated protein 57</fullName>
    </recommendedName>
    <alternativeName>
        <fullName evidence="12">WD repeat-containing protein 65</fullName>
    </alternativeName>
</protein>
<dbReference type="FunFam" id="2.130.10.10:FF:000271">
    <property type="entry name" value="cilia- and flagella-associated protein 57"/>
    <property type="match status" value="1"/>
</dbReference>
<evidence type="ECO:0000256" key="13">
    <source>
        <dbReference type="PROSITE-ProRule" id="PRU00221"/>
    </source>
</evidence>
<dbReference type="PANTHER" id="PTHR32215:SF0">
    <property type="entry name" value="CILIA- AND FLAGELLA-ASSOCIATED PROTEIN 57"/>
    <property type="match status" value="1"/>
</dbReference>
<dbReference type="SUPFAM" id="SSF50978">
    <property type="entry name" value="WD40 repeat-like"/>
    <property type="match status" value="1"/>
</dbReference>
<dbReference type="PROSITE" id="PS50082">
    <property type="entry name" value="WD_REPEATS_2"/>
    <property type="match status" value="3"/>
</dbReference>
<dbReference type="InterPro" id="IPR001680">
    <property type="entry name" value="WD40_rpt"/>
</dbReference>
<comment type="function">
    <text evidence="8">Associates with components of the nexin-dynein regulatory complex (N-DRC), a key regulator of ciliary/flagellar motility, and might act as an inner dynein arm (IDA) hub or linkage.</text>
</comment>
<proteinExistence type="inferred from homology"/>
<evidence type="ECO:0000256" key="3">
    <source>
        <dbReference type="ARBA" id="ARBA00022574"/>
    </source>
</evidence>
<dbReference type="InterPro" id="IPR036322">
    <property type="entry name" value="WD40_repeat_dom_sf"/>
</dbReference>
<feature type="transmembrane region" description="Helical" evidence="15">
    <location>
        <begin position="1338"/>
        <end position="1361"/>
    </location>
</feature>
<keyword evidence="5 14" id="KW-0175">Coiled coil</keyword>
<keyword evidence="15" id="KW-1133">Transmembrane helix</keyword>
<evidence type="ECO:0000256" key="9">
    <source>
        <dbReference type="ARBA" id="ARBA00061460"/>
    </source>
</evidence>
<dbReference type="FunFam" id="2.130.10.10:FF:000357">
    <property type="entry name" value="Cilia and flagella associated protein 57"/>
    <property type="match status" value="1"/>
</dbReference>
<dbReference type="Pfam" id="PF15109">
    <property type="entry name" value="TMEM125"/>
    <property type="match status" value="1"/>
</dbReference>
<evidence type="ECO:0000256" key="6">
    <source>
        <dbReference type="ARBA" id="ARBA00023212"/>
    </source>
</evidence>
<dbReference type="InterPro" id="IPR015943">
    <property type="entry name" value="WD40/YVTN_repeat-like_dom_sf"/>
</dbReference>
<dbReference type="SUPFAM" id="SSF50998">
    <property type="entry name" value="Quinoprotein alcohol dehydrogenase-like"/>
    <property type="match status" value="1"/>
</dbReference>
<feature type="repeat" description="WD" evidence="13">
    <location>
        <begin position="508"/>
        <end position="549"/>
    </location>
</feature>
<comment type="subunit">
    <text evidence="10">May form homodimers. Associates with components of the nexin-dynein regulatory complex (N-DRC) and the CFAP184:CFAP263 complex.</text>
</comment>
<feature type="domain" description="EML-like second beta-propeller" evidence="16">
    <location>
        <begin position="393"/>
        <end position="667"/>
    </location>
</feature>
<name>A0A836APF6_SHEEP</name>
<keyword evidence="2" id="KW-0963">Cytoplasm</keyword>
<dbReference type="InterPro" id="IPR028165">
    <property type="entry name" value="TMEM125"/>
</dbReference>
<dbReference type="FunFam" id="1.10.287.1490:FF:000014">
    <property type="entry name" value="AGAP008095-PA"/>
    <property type="match status" value="1"/>
</dbReference>
<feature type="transmembrane region" description="Helical" evidence="15">
    <location>
        <begin position="1262"/>
        <end position="1280"/>
    </location>
</feature>
<feature type="repeat" description="WD" evidence="13">
    <location>
        <begin position="634"/>
        <end position="667"/>
    </location>
</feature>
<evidence type="ECO:0000256" key="2">
    <source>
        <dbReference type="ARBA" id="ARBA00022490"/>
    </source>
</evidence>
<evidence type="ECO:0000313" key="18">
    <source>
        <dbReference type="Proteomes" id="UP000664991"/>
    </source>
</evidence>
<dbReference type="PROSITE" id="PS50294">
    <property type="entry name" value="WD_REPEATS_REGION"/>
    <property type="match status" value="1"/>
</dbReference>
<evidence type="ECO:0000256" key="8">
    <source>
        <dbReference type="ARBA" id="ARBA00054720"/>
    </source>
</evidence>
<comment type="subcellular location">
    <subcellularLocation>
        <location evidence="1">Cytoplasm</location>
        <location evidence="1">Cytoskeleton</location>
        <location evidence="1">Cilium axoneme</location>
    </subcellularLocation>
</comment>
<dbReference type="PANTHER" id="PTHR32215">
    <property type="entry name" value="CILIA- AND FLAGELLA-ASSOCIATED PROTEIN 57"/>
    <property type="match status" value="1"/>
</dbReference>
<evidence type="ECO:0000256" key="15">
    <source>
        <dbReference type="SAM" id="Phobius"/>
    </source>
</evidence>
<comment type="similarity">
    <text evidence="9">Belongs to the CFAP57 family.</text>
</comment>
<keyword evidence="7" id="KW-0966">Cell projection</keyword>
<dbReference type="GO" id="GO:0005930">
    <property type="term" value="C:axoneme"/>
    <property type="evidence" value="ECO:0007669"/>
    <property type="project" value="UniProtKB-SubCell"/>
</dbReference>
<evidence type="ECO:0000256" key="11">
    <source>
        <dbReference type="ARBA" id="ARBA00074539"/>
    </source>
</evidence>
<evidence type="ECO:0000256" key="14">
    <source>
        <dbReference type="SAM" id="Coils"/>
    </source>
</evidence>
<evidence type="ECO:0000259" key="16">
    <source>
        <dbReference type="Pfam" id="PF23414"/>
    </source>
</evidence>
<feature type="transmembrane region" description="Helical" evidence="15">
    <location>
        <begin position="1368"/>
        <end position="1392"/>
    </location>
</feature>
<evidence type="ECO:0000256" key="12">
    <source>
        <dbReference type="ARBA" id="ARBA00075729"/>
    </source>
</evidence>
<evidence type="ECO:0000256" key="4">
    <source>
        <dbReference type="ARBA" id="ARBA00022737"/>
    </source>
</evidence>
<comment type="caution">
    <text evidence="17">The sequence shown here is derived from an EMBL/GenBank/DDBJ whole genome shotgun (WGS) entry which is preliminary data.</text>
</comment>
<dbReference type="Gene3D" id="1.10.287.1490">
    <property type="match status" value="1"/>
</dbReference>
<dbReference type="Pfam" id="PF23414">
    <property type="entry name" value="Beta-prop_EML_2"/>
    <property type="match status" value="1"/>
</dbReference>
<dbReference type="InterPro" id="IPR011047">
    <property type="entry name" value="Quinoprotein_ADH-like_sf"/>
</dbReference>
<evidence type="ECO:0000313" key="17">
    <source>
        <dbReference type="EMBL" id="KAG5214651.1"/>
    </source>
</evidence>
<organism evidence="17 18">
    <name type="scientific">Ovis aries</name>
    <name type="common">Sheep</name>
    <dbReference type="NCBI Taxonomy" id="9940"/>
    <lineage>
        <taxon>Eukaryota</taxon>
        <taxon>Metazoa</taxon>
        <taxon>Chordata</taxon>
        <taxon>Craniata</taxon>
        <taxon>Vertebrata</taxon>
        <taxon>Euteleostomi</taxon>
        <taxon>Mammalia</taxon>
        <taxon>Eutheria</taxon>
        <taxon>Laurasiatheria</taxon>
        <taxon>Artiodactyla</taxon>
        <taxon>Ruminantia</taxon>
        <taxon>Pecora</taxon>
        <taxon>Bovidae</taxon>
        <taxon>Caprinae</taxon>
        <taxon>Ovis</taxon>
    </lineage>
</organism>
<gene>
    <name evidence="17" type="ORF">JEQ12_000227</name>
</gene>
<dbReference type="SMART" id="SM00320">
    <property type="entry name" value="WD40"/>
    <property type="match status" value="7"/>
</dbReference>
<keyword evidence="15" id="KW-0472">Membrane</keyword>
<feature type="coiled-coil region" evidence="14">
    <location>
        <begin position="1098"/>
        <end position="1164"/>
    </location>
</feature>
<dbReference type="EMBL" id="JAEMGP010000001">
    <property type="protein sequence ID" value="KAG5214651.1"/>
    <property type="molecule type" value="Genomic_DNA"/>
</dbReference>
<keyword evidence="15" id="KW-0812">Transmembrane</keyword>
<accession>A0A836APF6</accession>
<feature type="repeat" description="WD" evidence="13">
    <location>
        <begin position="385"/>
        <end position="426"/>
    </location>
</feature>
<keyword evidence="4" id="KW-0677">Repeat</keyword>
<dbReference type="InterPro" id="IPR055442">
    <property type="entry name" value="Beta-prop_EML-like_2nd"/>
</dbReference>
<feature type="coiled-coil region" evidence="14">
    <location>
        <begin position="694"/>
        <end position="754"/>
    </location>
</feature>
<evidence type="ECO:0000256" key="1">
    <source>
        <dbReference type="ARBA" id="ARBA00004430"/>
    </source>
</evidence>
<dbReference type="InterPro" id="IPR052993">
    <property type="entry name" value="CFA-57"/>
</dbReference>
<dbReference type="Proteomes" id="UP000664991">
    <property type="component" value="Unassembled WGS sequence"/>
</dbReference>
<evidence type="ECO:0000256" key="5">
    <source>
        <dbReference type="ARBA" id="ARBA00023054"/>
    </source>
</evidence>
<keyword evidence="3 13" id="KW-0853">WD repeat</keyword>
<sequence length="1443" mass="163831">MSTVVAQSLHVFGLRSHVSNNVFFFDEQIIIFPSGNHCVKYNVDQKWQKFIPGSDKSQGMLALAISPNRRYLAVSETVQDKPVITIYELSAIPCRKRKILNSFDFPVQKFICMAFSPDSKYLLTQTSPPESNLVYWLWEKQKVMAIVRIDTQNNAVYQVSFNPQDNTQICITGNGMFKLLRFAEGTLKQTNFQRGEPQNYLAHTWVSDDKIIAGTDTGRLFLFESGDQRWETSIVVKEPTSETKNLGVIQESESLIEFPAVTSPVPSYEQVMMTSSHSQLSLPQVFAIAAYSKGFACSAGPGRVLLFEKMEDKEFYRESREIRIPVDPQSNDPSQSDKQDVLCMCFSPSEETLIASTSKSQLYSITMSLTEISKGEPAHFEYLMYPLHSASITGLDTCIRKPLIATCSVDRSVRLWNYESNSLELFKEYQEEAYTISLHPSGHYIVVGFADKLRIMNLLIDDIRSFKEYSVRGCKECSFSNGGHLFAAVNGNVIHIFSTTSLENISNLKGHTGKIRSVAWNTDDSKLISCGTDGAVYEWSLSTGKRETECVLKSCSYNCVTISPDGKIIFAVGSDQTLKEIADSSVIREMSAFDVTYTAIVISHSGRMMFVGTSVGTIRAMKYPLPLQKEFNEYQAHAGPVTKMSLTFDDQFLLSVAEDGCLFTWKVFDKDGRGIKREREVGFAEEVLVTKTDMEEKAQVMLELKTRVEELKMENEYQLRLKDMNYSEKIKELTDKFLQEMESLKTKNQVLKTEKEKQDVLHRERMDDLLDKQSRELQDLECCNNQKLLLEYEKYQELQLKSQRMQEEYEKQLRDNDETKSQALEELTEFYEAKLQEKTTLLEEAQEDVRQQLREFEETKKQIEEDEDREIQDIKTKYEKKLRDEKESNLRLKGETGIMRKKFSSLQKEIEERTNDIELLKGEQVKLQGVIKSLEKDIMGLKREIQERDETIQDKEKRIYDLKKKNQELEKFKFVLDYKIKELKKQIEPRENEIKVMKEQIQEMEAELERFHKQNTQLELNITELWQKLRATDQEMRRERQKERDLEALVKRFKTDLHNCVAYIQEPRQLKEKVRALFEKYVQRADMVEIAGLNSDLQQEYARQREHLERNLATLKKKVVKESELHRADYVRIMQENVSLIKEINELRRELKFTRSQVYDLEAALKLTKKLRPEVSETGYGGSTQSWCDSCAFGGYPLLDPRHPSVLFPFIWSLGISGGQTGSAMSEGEAQAPRGRGLPPDVLAEQVELWWSQQPRRSALCFAVAVGLVAGCGAGGVALLSSTSSRSGEWRLAVGTALCLLALLVLVKQLMSSAVQDMNCIRQPHHVALLRSGGGADALVVLLSGLVLLVTGLTLAGLAAGPAPARPLAAMLSVGITLAASGALLLLGLLLYQVAVSGHCPPTRTAAPTTRSDRRGNGSVFSISGQLSAGQRHETTSSIASLI</sequence>
<reference evidence="17 18" key="1">
    <citation type="submission" date="2020-12" db="EMBL/GenBank/DDBJ databases">
        <title>De novo assembly of Tibetan sheep genome.</title>
        <authorList>
            <person name="Li X."/>
        </authorList>
    </citation>
    <scope>NUCLEOTIDE SEQUENCE [LARGE SCALE GENOMIC DNA]</scope>
    <source>
        <tissue evidence="17">Heart</tissue>
    </source>
</reference>
<dbReference type="Gene3D" id="2.130.10.10">
    <property type="entry name" value="YVTN repeat-like/Quinoprotein amine dehydrogenase"/>
    <property type="match status" value="2"/>
</dbReference>
<evidence type="ECO:0000256" key="10">
    <source>
        <dbReference type="ARBA" id="ARBA00064509"/>
    </source>
</evidence>